<dbReference type="EMBL" id="CAJPDQ010000032">
    <property type="protein sequence ID" value="CAF9929282.1"/>
    <property type="molecule type" value="Genomic_DNA"/>
</dbReference>
<comment type="caution">
    <text evidence="1">The sequence shown here is derived from an EMBL/GenBank/DDBJ whole genome shotgun (WGS) entry which is preliminary data.</text>
</comment>
<reference evidence="1" key="1">
    <citation type="submission" date="2021-03" db="EMBL/GenBank/DDBJ databases">
        <authorList>
            <person name="Tagirdzhanova G."/>
        </authorList>
    </citation>
    <scope>NUCLEOTIDE SEQUENCE</scope>
</reference>
<accession>A0A8H3FUF1</accession>
<dbReference type="AlphaFoldDB" id="A0A8H3FUF1"/>
<evidence type="ECO:0000313" key="1">
    <source>
        <dbReference type="EMBL" id="CAF9929282.1"/>
    </source>
</evidence>
<name>A0A8H3FUF1_9LECA</name>
<gene>
    <name evidence="1" type="ORF">GOMPHAMPRED_005358</name>
</gene>
<organism evidence="1 2">
    <name type="scientific">Gomphillus americanus</name>
    <dbReference type="NCBI Taxonomy" id="1940652"/>
    <lineage>
        <taxon>Eukaryota</taxon>
        <taxon>Fungi</taxon>
        <taxon>Dikarya</taxon>
        <taxon>Ascomycota</taxon>
        <taxon>Pezizomycotina</taxon>
        <taxon>Lecanoromycetes</taxon>
        <taxon>OSLEUM clade</taxon>
        <taxon>Ostropomycetidae</taxon>
        <taxon>Ostropales</taxon>
        <taxon>Graphidaceae</taxon>
        <taxon>Gomphilloideae</taxon>
        <taxon>Gomphillus</taxon>
    </lineage>
</organism>
<proteinExistence type="predicted"/>
<sequence>MDTRLWDLETINQTSEPLSKTWVRCLIATALSHAVPAVFVHTIPDVLPSMLKFSVFSHAVVQGIVLIGNSSGYVTAHIAHPQDVDNSHVSATFSEFRNELFVLVTPTPLLAVIRPQSRTASDTTKWSNSEKSTFSDDPIHLQSTVKSRVVNSCSNTLVRSLFPEWFTPDSARE</sequence>
<evidence type="ECO:0000313" key="2">
    <source>
        <dbReference type="Proteomes" id="UP000664169"/>
    </source>
</evidence>
<keyword evidence="2" id="KW-1185">Reference proteome</keyword>
<dbReference type="Proteomes" id="UP000664169">
    <property type="component" value="Unassembled WGS sequence"/>
</dbReference>
<protein>
    <submittedName>
        <fullName evidence="1">Uncharacterized protein</fullName>
    </submittedName>
</protein>